<gene>
    <name evidence="3" type="ORF">A0H81_00872</name>
</gene>
<dbReference type="OMA" id="HSRAPWE"/>
<feature type="region of interest" description="Disordered" evidence="2">
    <location>
        <begin position="1"/>
        <end position="76"/>
    </location>
</feature>
<feature type="compositionally biased region" description="Polar residues" evidence="2">
    <location>
        <begin position="422"/>
        <end position="432"/>
    </location>
</feature>
<feature type="region of interest" description="Disordered" evidence="2">
    <location>
        <begin position="90"/>
        <end position="183"/>
    </location>
</feature>
<dbReference type="OrthoDB" id="2565072at2759"/>
<evidence type="ECO:0000313" key="3">
    <source>
        <dbReference type="EMBL" id="OBZ78742.1"/>
    </source>
</evidence>
<evidence type="ECO:0000313" key="4">
    <source>
        <dbReference type="Proteomes" id="UP000092993"/>
    </source>
</evidence>
<feature type="compositionally biased region" description="Basic and acidic residues" evidence="2">
    <location>
        <begin position="625"/>
        <end position="640"/>
    </location>
</feature>
<evidence type="ECO:0000256" key="1">
    <source>
        <dbReference type="SAM" id="Coils"/>
    </source>
</evidence>
<keyword evidence="1" id="KW-0175">Coiled coil</keyword>
<reference evidence="3 4" key="1">
    <citation type="submission" date="2016-03" db="EMBL/GenBank/DDBJ databases">
        <title>Whole genome sequencing of Grifola frondosa 9006-11.</title>
        <authorList>
            <person name="Min B."/>
            <person name="Park H."/>
            <person name="Kim J.-G."/>
            <person name="Cho H."/>
            <person name="Oh Y.-L."/>
            <person name="Kong W.-S."/>
            <person name="Choi I.-G."/>
        </authorList>
    </citation>
    <scope>NUCLEOTIDE SEQUENCE [LARGE SCALE GENOMIC DNA]</scope>
    <source>
        <strain evidence="3 4">9006-11</strain>
    </source>
</reference>
<feature type="compositionally biased region" description="Polar residues" evidence="2">
    <location>
        <begin position="146"/>
        <end position="163"/>
    </location>
</feature>
<name>A0A1C7MPF3_GRIFR</name>
<dbReference type="Proteomes" id="UP000092993">
    <property type="component" value="Unassembled WGS sequence"/>
</dbReference>
<feature type="compositionally biased region" description="Polar residues" evidence="2">
    <location>
        <begin position="48"/>
        <end position="73"/>
    </location>
</feature>
<dbReference type="AlphaFoldDB" id="A0A1C7MPF3"/>
<feature type="compositionally biased region" description="Polar residues" evidence="2">
    <location>
        <begin position="118"/>
        <end position="134"/>
    </location>
</feature>
<feature type="compositionally biased region" description="Acidic residues" evidence="2">
    <location>
        <begin position="10"/>
        <end position="22"/>
    </location>
</feature>
<organism evidence="3 4">
    <name type="scientific">Grifola frondosa</name>
    <name type="common">Maitake</name>
    <name type="synonym">Polyporus frondosus</name>
    <dbReference type="NCBI Taxonomy" id="5627"/>
    <lineage>
        <taxon>Eukaryota</taxon>
        <taxon>Fungi</taxon>
        <taxon>Dikarya</taxon>
        <taxon>Basidiomycota</taxon>
        <taxon>Agaricomycotina</taxon>
        <taxon>Agaricomycetes</taxon>
        <taxon>Polyporales</taxon>
        <taxon>Grifolaceae</taxon>
        <taxon>Grifola</taxon>
    </lineage>
</organism>
<feature type="compositionally biased region" description="Polar residues" evidence="2">
    <location>
        <begin position="386"/>
        <end position="400"/>
    </location>
</feature>
<feature type="compositionally biased region" description="Low complexity" evidence="2">
    <location>
        <begin position="578"/>
        <end position="601"/>
    </location>
</feature>
<protein>
    <submittedName>
        <fullName evidence="3">Uncharacterized protein</fullName>
    </submittedName>
</protein>
<feature type="compositionally biased region" description="Polar residues" evidence="2">
    <location>
        <begin position="362"/>
        <end position="374"/>
    </location>
</feature>
<feature type="region of interest" description="Disordered" evidence="2">
    <location>
        <begin position="357"/>
        <end position="544"/>
    </location>
</feature>
<dbReference type="EMBL" id="LUGG01000001">
    <property type="protein sequence ID" value="OBZ78742.1"/>
    <property type="molecule type" value="Genomic_DNA"/>
</dbReference>
<feature type="compositionally biased region" description="Low complexity" evidence="2">
    <location>
        <begin position="507"/>
        <end position="523"/>
    </location>
</feature>
<feature type="compositionally biased region" description="Low complexity" evidence="2">
    <location>
        <begin position="90"/>
        <end position="105"/>
    </location>
</feature>
<feature type="compositionally biased region" description="Polar residues" evidence="2">
    <location>
        <begin position="221"/>
        <end position="241"/>
    </location>
</feature>
<feature type="region of interest" description="Disordered" evidence="2">
    <location>
        <begin position="206"/>
        <end position="244"/>
    </location>
</feature>
<accession>A0A1C7MPF3</accession>
<feature type="region of interest" description="Disordered" evidence="2">
    <location>
        <begin position="625"/>
        <end position="665"/>
    </location>
</feature>
<comment type="caution">
    <text evidence="3">The sequence shown here is derived from an EMBL/GenBank/DDBJ whole genome shotgun (WGS) entry which is preliminary data.</text>
</comment>
<evidence type="ECO:0000256" key="2">
    <source>
        <dbReference type="SAM" id="MobiDB-lite"/>
    </source>
</evidence>
<keyword evidence="4" id="KW-1185">Reference proteome</keyword>
<sequence length="782" mass="83382">MRFHSPAPWEMDEDDPVEEEEPEPKRPKRKKADKGDSGKKSWALPTGRGSSETRPSMDSTRSQGKAKQSFETMSSFSSNGGALLALAQASMSSTSLALAPSPQSSLRDKLSIPRLRSRTSSSANPPDIASTEQLDSLHPTYVPHSIQASPISRVTSPASSESSYVDERSFPSRSPARAATPQSAHYHEYTHPYANPDLVRAVARDDPPLSSPRQAIFAVNRSESSATLTDTTPSSSMSQFRSTTTMTLTPVTSMSSVNPSLNESCSSMRAGGVQGKGISAPMPVNKAALRPVATSMLNGTPTASPITSGTSISPSVRNRETMILSGVTMGGLSGWNENGGTSSLKLISLEEAQAQVRERSRSATTNPTISSPLTASLRPQDDEWDQQGQHVRTRVRSTSAGGVKAKSIVDVNQRVPPIPSDSPVQTPYSAPSRTVIRKKSGFMRLFNAKDRDRSTPNSPPPPVPSLSSDATSLHPNPPPPPRSRHGSTQGHRVPVPPLSPSLRDETLTGSGSSSETPSDSPGSMESGHSHEQQLSARRKVPELSIVTSPSMVSLGTKMPYNAPLSAASDITHLPNPTTPTTIASRSAASSTSTTPISAPSSKTDFWALSLRPVSTLFTRDLKNHLVEQDESSPRDSRPSLDIDTGTPTTGTTAISPLSPAFPVRGYSRTSEQKAISVVIAQDDQSSVIQALQEQISTARRAWQRQIWELEGQVRDLKAEVEELHAVENSSSYCSACGRGGVPHTSADENGRLEDLKKAGVKVGVVNRPRARTGVGSRFASGT</sequence>
<feature type="coiled-coil region" evidence="1">
    <location>
        <begin position="699"/>
        <end position="726"/>
    </location>
</feature>
<feature type="region of interest" description="Disordered" evidence="2">
    <location>
        <begin position="569"/>
        <end position="601"/>
    </location>
</feature>
<proteinExistence type="predicted"/>